<dbReference type="NCBIfam" id="TIGR01409">
    <property type="entry name" value="TAT_signal_seq"/>
    <property type="match status" value="1"/>
</dbReference>
<dbReference type="InterPro" id="IPR001821">
    <property type="entry name" value="NiFe_hydrogenase_ssu"/>
</dbReference>
<name>A0ABU3VMQ5_9EURY</name>
<evidence type="ECO:0000256" key="1">
    <source>
        <dbReference type="ARBA" id="ARBA00001927"/>
    </source>
</evidence>
<dbReference type="Gene3D" id="4.10.480.10">
    <property type="entry name" value="Cytochrome-c3 hydrogenase, C-terminal domain"/>
    <property type="match status" value="1"/>
</dbReference>
<feature type="domain" description="NADH:ubiquinone oxidoreductase-like 20kDa subunit" evidence="13">
    <location>
        <begin position="65"/>
        <end position="238"/>
    </location>
</feature>
<dbReference type="PANTHER" id="PTHR30013">
    <property type="entry name" value="NIFE / NIFESE HYDROGENASE SMALL SUBUNIT FAMILY MEMBER"/>
    <property type="match status" value="1"/>
</dbReference>
<dbReference type="Gene3D" id="3.40.50.700">
    <property type="entry name" value="NADH:ubiquinone oxidoreductase-like, 20kDa subunit"/>
    <property type="match status" value="1"/>
</dbReference>
<dbReference type="InterPro" id="IPR037148">
    <property type="entry name" value="NiFe-Hase_small_C_sf"/>
</dbReference>
<evidence type="ECO:0000256" key="10">
    <source>
        <dbReference type="ARBA" id="ARBA00023014"/>
    </source>
</evidence>
<evidence type="ECO:0000313" key="15">
    <source>
        <dbReference type="EMBL" id="MDV0444687.1"/>
    </source>
</evidence>
<keyword evidence="5" id="KW-0004">4Fe-4S</keyword>
<keyword evidence="12" id="KW-0812">Transmembrane</keyword>
<evidence type="ECO:0000256" key="5">
    <source>
        <dbReference type="ARBA" id="ARBA00022485"/>
    </source>
</evidence>
<keyword evidence="7" id="KW-0732">Signal</keyword>
<proteinExistence type="inferred from homology"/>
<sequence length="384" mass="40918">MASEKLNMIEQFKNLDILKVDRRTFLKAVAALGATSFVSLYGKQLADALAAFPETKVVWLHGAECTGCSESALNGSSPEFADALSELNITLAYHETLLAQQGIFVDGKLVGTSDLNGEILLDELVKEGGYILVVEGSIGNGPSGTGKINMIGNHTFKSIYEKSAKNAAAIIALGTCATYGGITVTDCDTKKYCDFMGVNQTENKKGGMNEVLGINNKPVINLPGCPAHPDWFFLTVAAVLLGKIDLNNMDGILDGDGRPKVFYPPNNTLHDNCPRRGFYDRGVLDKRFAEGGCLWKVGCKAPYVHADCALRKWNNGTSVCMQAGGPCIACVEPIFPNGSMPYYVERESAGVLFGVNIGTVAALAIGAAVAAAAVHAVRRVNKEK</sequence>
<dbReference type="RefSeq" id="WP_318785089.1">
    <property type="nucleotide sequence ID" value="NZ_JAWDKC010000007.1"/>
</dbReference>
<feature type="domain" description="Cytochrome-c3 hydrogenase C-terminal" evidence="14">
    <location>
        <begin position="267"/>
        <end position="343"/>
    </location>
</feature>
<gene>
    <name evidence="15" type="ORF">MmiAt1_02220</name>
</gene>
<keyword evidence="10" id="KW-0411">Iron-sulfur</keyword>
<keyword evidence="16" id="KW-1185">Reference proteome</keyword>
<dbReference type="SUPFAM" id="SSF56770">
    <property type="entry name" value="HydA/Nqo6-like"/>
    <property type="match status" value="1"/>
</dbReference>
<evidence type="ECO:0000256" key="8">
    <source>
        <dbReference type="ARBA" id="ARBA00023002"/>
    </source>
</evidence>
<dbReference type="Pfam" id="PF01058">
    <property type="entry name" value="Oxidored_q6"/>
    <property type="match status" value="1"/>
</dbReference>
<dbReference type="PIRSF" id="PIRSF000310">
    <property type="entry name" value="NiFe_hyd_ssu"/>
    <property type="match status" value="1"/>
</dbReference>
<evidence type="ECO:0000256" key="11">
    <source>
        <dbReference type="ARBA" id="ARBA00023291"/>
    </source>
</evidence>
<dbReference type="InterPro" id="IPR027394">
    <property type="entry name" value="Cytochrome-c3_hydrogenase_C"/>
</dbReference>
<evidence type="ECO:0000256" key="2">
    <source>
        <dbReference type="ARBA" id="ARBA00001966"/>
    </source>
</evidence>
<organism evidence="15 16">
    <name type="scientific">Methanimicrococcus hacksteinii</name>
    <dbReference type="NCBI Taxonomy" id="3028293"/>
    <lineage>
        <taxon>Archaea</taxon>
        <taxon>Methanobacteriati</taxon>
        <taxon>Methanobacteriota</taxon>
        <taxon>Stenosarchaea group</taxon>
        <taxon>Methanomicrobia</taxon>
        <taxon>Methanosarcinales</taxon>
        <taxon>Methanosarcinaceae</taxon>
        <taxon>Methanimicrococcus</taxon>
    </lineage>
</organism>
<evidence type="ECO:0000313" key="16">
    <source>
        <dbReference type="Proteomes" id="UP001272052"/>
    </source>
</evidence>
<evidence type="ECO:0000256" key="12">
    <source>
        <dbReference type="SAM" id="Phobius"/>
    </source>
</evidence>
<evidence type="ECO:0000256" key="9">
    <source>
        <dbReference type="ARBA" id="ARBA00023004"/>
    </source>
</evidence>
<dbReference type="GO" id="GO:0033748">
    <property type="term" value="F:hydrogenase (acceptor) activity"/>
    <property type="evidence" value="ECO:0007669"/>
    <property type="project" value="UniProtKB-EC"/>
</dbReference>
<evidence type="ECO:0000256" key="7">
    <source>
        <dbReference type="ARBA" id="ARBA00022729"/>
    </source>
</evidence>
<dbReference type="Pfam" id="PF14720">
    <property type="entry name" value="NiFe_hyd_SSU_C"/>
    <property type="match status" value="1"/>
</dbReference>
<dbReference type="InterPro" id="IPR006137">
    <property type="entry name" value="NADH_UbQ_OxRdtase-like_20kDa"/>
</dbReference>
<comment type="cofactor">
    <cofactor evidence="1">
        <name>[3Fe-4S] cluster</name>
        <dbReference type="ChEBI" id="CHEBI:21137"/>
    </cofactor>
</comment>
<evidence type="ECO:0000256" key="6">
    <source>
        <dbReference type="ARBA" id="ARBA00022723"/>
    </source>
</evidence>
<evidence type="ECO:0000256" key="3">
    <source>
        <dbReference type="ARBA" id="ARBA00004196"/>
    </source>
</evidence>
<comment type="cofactor">
    <cofactor evidence="2">
        <name>[4Fe-4S] cluster</name>
        <dbReference type="ChEBI" id="CHEBI:49883"/>
    </cofactor>
</comment>
<keyword evidence="9" id="KW-0408">Iron</keyword>
<comment type="caution">
    <text evidence="15">The sequence shown here is derived from an EMBL/GenBank/DDBJ whole genome shotgun (WGS) entry which is preliminary data.</text>
</comment>
<accession>A0ABU3VMQ5</accession>
<keyword evidence="12" id="KW-1133">Transmembrane helix</keyword>
<dbReference type="InterPro" id="IPR019546">
    <property type="entry name" value="TAT_signal_bac_arc"/>
</dbReference>
<comment type="subcellular location">
    <subcellularLocation>
        <location evidence="3">Cell envelope</location>
    </subcellularLocation>
</comment>
<dbReference type="EMBL" id="JAWDKC010000007">
    <property type="protein sequence ID" value="MDV0444687.1"/>
    <property type="molecule type" value="Genomic_DNA"/>
</dbReference>
<evidence type="ECO:0000259" key="14">
    <source>
        <dbReference type="Pfam" id="PF14720"/>
    </source>
</evidence>
<dbReference type="Proteomes" id="UP001272052">
    <property type="component" value="Unassembled WGS sequence"/>
</dbReference>
<protein>
    <submittedName>
        <fullName evidence="15">Periplasmic [NiFeSe] hydrogenase small subunit</fullName>
        <ecNumber evidence="15">1.12.99.6</ecNumber>
    </submittedName>
</protein>
<dbReference type="PROSITE" id="PS51318">
    <property type="entry name" value="TAT"/>
    <property type="match status" value="1"/>
</dbReference>
<comment type="similarity">
    <text evidence="4">Belongs to the [NiFe]/[NiFeSe] hydrogenase small subunit family.</text>
</comment>
<keyword evidence="8 15" id="KW-0560">Oxidoreductase</keyword>
<evidence type="ECO:0000259" key="13">
    <source>
        <dbReference type="Pfam" id="PF01058"/>
    </source>
</evidence>
<keyword evidence="12" id="KW-0472">Membrane</keyword>
<evidence type="ECO:0000256" key="4">
    <source>
        <dbReference type="ARBA" id="ARBA00006605"/>
    </source>
</evidence>
<keyword evidence="11" id="KW-0003">3Fe-4S</keyword>
<keyword evidence="6" id="KW-0479">Metal-binding</keyword>
<reference evidence="15 16" key="1">
    <citation type="submission" date="2023-06" db="EMBL/GenBank/DDBJ databases">
        <title>Genome sequence of Methanimicrococcus sp. At1.</title>
        <authorList>
            <person name="Protasov E."/>
            <person name="Platt K."/>
            <person name="Poehlein A."/>
            <person name="Daniel R."/>
            <person name="Brune A."/>
        </authorList>
    </citation>
    <scope>NUCLEOTIDE SEQUENCE [LARGE SCALE GENOMIC DNA]</scope>
    <source>
        <strain evidence="15 16">At1</strain>
    </source>
</reference>
<feature type="transmembrane region" description="Helical" evidence="12">
    <location>
        <begin position="349"/>
        <end position="374"/>
    </location>
</feature>
<dbReference type="EC" id="1.12.99.6" evidence="15"/>
<dbReference type="InterPro" id="IPR006311">
    <property type="entry name" value="TAT_signal"/>
</dbReference>
<dbReference type="InterPro" id="IPR037024">
    <property type="entry name" value="NiFe_Hase_small_N_sf"/>
</dbReference>
<dbReference type="PANTHER" id="PTHR30013:SF7">
    <property type="entry name" value="HYDROGENASE-2 SMALL CHAIN"/>
    <property type="match status" value="1"/>
</dbReference>